<gene>
    <name evidence="10" type="ORF">GSLYS_00018002001</name>
</gene>
<evidence type="ECO:0000256" key="6">
    <source>
        <dbReference type="PROSITE-ProRule" id="PRU00176"/>
    </source>
</evidence>
<feature type="region of interest" description="Disordered" evidence="8">
    <location>
        <begin position="844"/>
        <end position="863"/>
    </location>
</feature>
<dbReference type="Pfam" id="PF23241">
    <property type="entry name" value="HAT_PRP39_C"/>
    <property type="match status" value="1"/>
</dbReference>
<dbReference type="PANTHER" id="PTHR17204">
    <property type="entry name" value="PRE-MRNA PROCESSING PROTEIN PRP39-RELATED"/>
    <property type="match status" value="1"/>
</dbReference>
<dbReference type="InterPro" id="IPR012677">
    <property type="entry name" value="Nucleotide-bd_a/b_plait_sf"/>
</dbReference>
<evidence type="ECO:0000256" key="8">
    <source>
        <dbReference type="SAM" id="MobiDB-lite"/>
    </source>
</evidence>
<evidence type="ECO:0000313" key="11">
    <source>
        <dbReference type="Proteomes" id="UP001497497"/>
    </source>
</evidence>
<dbReference type="PANTHER" id="PTHR17204:SF25">
    <property type="entry name" value="RRM DOMAIN-CONTAINING PROTEIN"/>
    <property type="match status" value="1"/>
</dbReference>
<keyword evidence="11" id="KW-1185">Reference proteome</keyword>
<keyword evidence="2" id="KW-0507">mRNA processing</keyword>
<dbReference type="InterPro" id="IPR011990">
    <property type="entry name" value="TPR-like_helical_dom_sf"/>
</dbReference>
<evidence type="ECO:0000256" key="1">
    <source>
        <dbReference type="ARBA" id="ARBA00004123"/>
    </source>
</evidence>
<feature type="coiled-coil region" evidence="7">
    <location>
        <begin position="521"/>
        <end position="548"/>
    </location>
</feature>
<dbReference type="InterPro" id="IPR008847">
    <property type="entry name" value="Suf"/>
</dbReference>
<dbReference type="Proteomes" id="UP001497497">
    <property type="component" value="Unassembled WGS sequence"/>
</dbReference>
<evidence type="ECO:0000256" key="5">
    <source>
        <dbReference type="ARBA" id="ARBA00023242"/>
    </source>
</evidence>
<dbReference type="SMART" id="SM00360">
    <property type="entry name" value="RRM"/>
    <property type="match status" value="2"/>
</dbReference>
<keyword evidence="5" id="KW-0539">Nucleus</keyword>
<evidence type="ECO:0000256" key="7">
    <source>
        <dbReference type="SAM" id="Coils"/>
    </source>
</evidence>
<dbReference type="GO" id="GO:0008380">
    <property type="term" value="P:RNA splicing"/>
    <property type="evidence" value="ECO:0007669"/>
    <property type="project" value="UniProtKB-KW"/>
</dbReference>
<feature type="region of interest" description="Disordered" evidence="8">
    <location>
        <begin position="879"/>
        <end position="908"/>
    </location>
</feature>
<organism evidence="10 11">
    <name type="scientific">Lymnaea stagnalis</name>
    <name type="common">Great pond snail</name>
    <name type="synonym">Helix stagnalis</name>
    <dbReference type="NCBI Taxonomy" id="6523"/>
    <lineage>
        <taxon>Eukaryota</taxon>
        <taxon>Metazoa</taxon>
        <taxon>Spiralia</taxon>
        <taxon>Lophotrochozoa</taxon>
        <taxon>Mollusca</taxon>
        <taxon>Gastropoda</taxon>
        <taxon>Heterobranchia</taxon>
        <taxon>Euthyneura</taxon>
        <taxon>Panpulmonata</taxon>
        <taxon>Hygrophila</taxon>
        <taxon>Lymnaeoidea</taxon>
        <taxon>Lymnaeidae</taxon>
        <taxon>Lymnaea</taxon>
    </lineage>
</organism>
<dbReference type="InterPro" id="IPR034217">
    <property type="entry name" value="SART3_RRM1"/>
</dbReference>
<dbReference type="GO" id="GO:0006397">
    <property type="term" value="P:mRNA processing"/>
    <property type="evidence" value="ECO:0007669"/>
    <property type="project" value="UniProtKB-KW"/>
</dbReference>
<reference evidence="10 11" key="1">
    <citation type="submission" date="2024-04" db="EMBL/GenBank/DDBJ databases">
        <authorList>
            <consortium name="Genoscope - CEA"/>
            <person name="William W."/>
        </authorList>
    </citation>
    <scope>NUCLEOTIDE SEQUENCE [LARGE SCALE GENOMIC DNA]</scope>
</reference>
<protein>
    <recommendedName>
        <fullName evidence="9">RRM domain-containing protein</fullName>
    </recommendedName>
</protein>
<dbReference type="Gene3D" id="1.25.40.10">
    <property type="entry name" value="Tetratricopeptide repeat domain"/>
    <property type="match status" value="2"/>
</dbReference>
<dbReference type="SMART" id="SM00386">
    <property type="entry name" value="HAT"/>
    <property type="match status" value="9"/>
</dbReference>
<evidence type="ECO:0000256" key="2">
    <source>
        <dbReference type="ARBA" id="ARBA00022664"/>
    </source>
</evidence>
<dbReference type="InterPro" id="IPR059164">
    <property type="entry name" value="HAT_PRP39_C"/>
</dbReference>
<evidence type="ECO:0000259" key="9">
    <source>
        <dbReference type="PROSITE" id="PS50102"/>
    </source>
</evidence>
<dbReference type="CDD" id="cd12391">
    <property type="entry name" value="RRM1_SART3"/>
    <property type="match status" value="1"/>
</dbReference>
<name>A0AAV2ICS2_LYMST</name>
<dbReference type="GO" id="GO:0003723">
    <property type="term" value="F:RNA binding"/>
    <property type="evidence" value="ECO:0007669"/>
    <property type="project" value="UniProtKB-UniRule"/>
</dbReference>
<accession>A0AAV2ICS2</accession>
<keyword evidence="7" id="KW-0175">Coiled coil</keyword>
<proteinExistence type="predicted"/>
<dbReference type="FunFam" id="1.25.40.10:FF:000098">
    <property type="entry name" value="Squamous cell carcinoma antigen recognized by T-cells 3"/>
    <property type="match status" value="1"/>
</dbReference>
<comment type="caution">
    <text evidence="10">The sequence shown here is derived from an EMBL/GenBank/DDBJ whole genome shotgun (WGS) entry which is preliminary data.</text>
</comment>
<dbReference type="GO" id="GO:0005634">
    <property type="term" value="C:nucleus"/>
    <property type="evidence" value="ECO:0007669"/>
    <property type="project" value="UniProtKB-SubCell"/>
</dbReference>
<keyword evidence="4" id="KW-0508">mRNA splicing</keyword>
<keyword evidence="6" id="KW-0694">RNA-binding</keyword>
<dbReference type="Pfam" id="PF00076">
    <property type="entry name" value="RRM_1"/>
    <property type="match status" value="2"/>
</dbReference>
<dbReference type="PROSITE" id="PS50102">
    <property type="entry name" value="RRM"/>
    <property type="match status" value="2"/>
</dbReference>
<evidence type="ECO:0000313" key="10">
    <source>
        <dbReference type="EMBL" id="CAL1544489.1"/>
    </source>
</evidence>
<dbReference type="InterPro" id="IPR035979">
    <property type="entry name" value="RBD_domain_sf"/>
</dbReference>
<feature type="domain" description="RRM" evidence="9">
    <location>
        <begin position="658"/>
        <end position="734"/>
    </location>
</feature>
<dbReference type="CDD" id="cd12392">
    <property type="entry name" value="RRM2_SART3"/>
    <property type="match status" value="1"/>
</dbReference>
<evidence type="ECO:0000256" key="4">
    <source>
        <dbReference type="ARBA" id="ARBA00023187"/>
    </source>
</evidence>
<evidence type="ECO:0000256" key="3">
    <source>
        <dbReference type="ARBA" id="ARBA00022737"/>
    </source>
</evidence>
<dbReference type="InterPro" id="IPR000504">
    <property type="entry name" value="RRM_dom"/>
</dbReference>
<dbReference type="Gene3D" id="3.30.70.330">
    <property type="match status" value="2"/>
</dbReference>
<comment type="subcellular location">
    <subcellularLocation>
        <location evidence="1">Nucleus</location>
    </subcellularLocation>
</comment>
<keyword evidence="3" id="KW-0677">Repeat</keyword>
<dbReference type="SUPFAM" id="SSF48452">
    <property type="entry name" value="TPR-like"/>
    <property type="match status" value="1"/>
</dbReference>
<dbReference type="Pfam" id="PF05843">
    <property type="entry name" value="Suf"/>
    <property type="match status" value="1"/>
</dbReference>
<sequence>MADDAQNDTEMEGTEELNQNQEEESEERDSTDGSEDEHESELELKIAALTKQISQNPYVYDNHIEKIKALRELGDLHRLRDAREEMSKHFPLTEELWLEWLHDEIPLASDENERKKIEKLFEKSFDDYQSVPVWLEYVQFAIGRMGEKEGLVTVRNAFEQALTAVGLHVSLGSNIWEAYREFENALLAGLMPQPGAVVTKEEEEAFAIQNQRVITLFKRQLAVPLLHMQDTLKEYKDWLGQDDIDPDTQAAFSKALQTVNSVQSLEDKLLTSEAPHLEAYQEYIAHELKTEDPARIQCIFERALKDNCLNAELWMQYTAYLDKLKFKQQITSAYERALRNCPWSSVLWVKYLLAMERQNTSFNTMKELAEKALLAGFSHSGDYLAVWCQYCDYLRRRIDWEQDHEETLETFQLTIERAIDFMFENYGKDGDPEAILQQFWAVIEAKYCKNLEKAREIWNQVMQAGHGSEAALWLQYYRLERMYGDNKHCRRILQKALNSVTDWPESITQAYINFEREEGNLEQYDTAVTKCEAQMERINERRAKTRRNHKNMDLVMARWKTNMSISKRLLKTLTLPRKLKGRYCNSFFLSHAVKFLSWITSTAQWRPCIPYTQVSDEPPSKRLKEDISLYIPDSHQSGEGLGQFHGQSVRHDPSKDNVTAFISNLDFSLEEERLKEVFQKCGEIVNIRLVRNYKGKSKGFGYVEFTDSNAVLQALKLDREFVDGRPMFVSRCEDRTVAKQPPQFKFPTQLEKNKLFVKGLPFTVTKEDVEAIFKEHGKIKEIRMVTYRNGSPKGIAYVEYEDEQSAGQAVLKTDGLVIGEHTVSVAISNPPERKTPLSTRMAAPVGRVPNLGSGKKETDFRGKARTQVSLLPRALRQQAVPGNSTTTLGAKDGALSEKTSDKPAMNNADFRAMLLKK</sequence>
<dbReference type="InterPro" id="IPR034218">
    <property type="entry name" value="SART3_RRM2"/>
</dbReference>
<dbReference type="EMBL" id="CAXITT010000625">
    <property type="protein sequence ID" value="CAL1544489.1"/>
    <property type="molecule type" value="Genomic_DNA"/>
</dbReference>
<feature type="domain" description="RRM" evidence="9">
    <location>
        <begin position="753"/>
        <end position="830"/>
    </location>
</feature>
<dbReference type="AlphaFoldDB" id="A0AAV2ICS2"/>
<dbReference type="InterPro" id="IPR003107">
    <property type="entry name" value="HAT"/>
</dbReference>
<dbReference type="SUPFAM" id="SSF54928">
    <property type="entry name" value="RNA-binding domain, RBD"/>
    <property type="match status" value="2"/>
</dbReference>
<feature type="region of interest" description="Disordered" evidence="8">
    <location>
        <begin position="1"/>
        <end position="40"/>
    </location>
</feature>